<protein>
    <submittedName>
        <fullName evidence="2">Uncharacterized protein</fullName>
    </submittedName>
</protein>
<dbReference type="Proteomes" id="UP000295257">
    <property type="component" value="Unassembled WGS sequence"/>
</dbReference>
<keyword evidence="3" id="KW-1185">Reference proteome</keyword>
<evidence type="ECO:0000313" key="3">
    <source>
        <dbReference type="Proteomes" id="UP000295257"/>
    </source>
</evidence>
<sequence>MFKLKSLNINKKFYKKLGFWVGLSLLYETFGLFHHDQLFSITGLLDIICLVLGLGAIYTALTENDEKQVNTNQNV</sequence>
<comment type="caution">
    <text evidence="2">The sequence shown here is derived from an EMBL/GenBank/DDBJ whole genome shotgun (WGS) entry which is preliminary data.</text>
</comment>
<evidence type="ECO:0000256" key="1">
    <source>
        <dbReference type="SAM" id="Phobius"/>
    </source>
</evidence>
<accession>A0A4R5NGF2</accession>
<reference evidence="2 3" key="1">
    <citation type="journal article" date="2019" name="Appl. Microbiol. Biotechnol.">
        <title>Uncovering carbohydrate metabolism through a genotype-phenotype association study of 56 lactic acid bacteria genomes.</title>
        <authorList>
            <person name="Buron-Moles G."/>
            <person name="Chailyan A."/>
            <person name="Dolejs I."/>
            <person name="Forster J."/>
            <person name="Miks M.H."/>
        </authorList>
    </citation>
    <scope>NUCLEOTIDE SEQUENCE [LARGE SCALE GENOMIC DNA]</scope>
    <source>
        <strain evidence="2 3">ATCC 29644</strain>
    </source>
</reference>
<keyword evidence="1" id="KW-1133">Transmembrane helix</keyword>
<name>A0A4R5NGF2_9LACO</name>
<organism evidence="2 3">
    <name type="scientific">Companilactobacillus farciminis</name>
    <dbReference type="NCBI Taxonomy" id="1612"/>
    <lineage>
        <taxon>Bacteria</taxon>
        <taxon>Bacillati</taxon>
        <taxon>Bacillota</taxon>
        <taxon>Bacilli</taxon>
        <taxon>Lactobacillales</taxon>
        <taxon>Lactobacillaceae</taxon>
        <taxon>Companilactobacillus</taxon>
    </lineage>
</organism>
<keyword evidence="1" id="KW-0812">Transmembrane</keyword>
<proteinExistence type="predicted"/>
<keyword evidence="1" id="KW-0472">Membrane</keyword>
<dbReference type="EMBL" id="PUFN01000009">
    <property type="protein sequence ID" value="TDG73547.1"/>
    <property type="molecule type" value="Genomic_DNA"/>
</dbReference>
<dbReference type="STRING" id="1612.ABB44_02990"/>
<gene>
    <name evidence="2" type="ORF">C5L30_000486</name>
</gene>
<evidence type="ECO:0000313" key="2">
    <source>
        <dbReference type="EMBL" id="TDG73547.1"/>
    </source>
</evidence>
<dbReference type="AlphaFoldDB" id="A0A4R5NGF2"/>
<feature type="transmembrane region" description="Helical" evidence="1">
    <location>
        <begin position="41"/>
        <end position="61"/>
    </location>
</feature>